<dbReference type="EMBL" id="JAIVEX010000002">
    <property type="protein sequence ID" value="MDB0520849.1"/>
    <property type="molecule type" value="Genomic_DNA"/>
</dbReference>
<feature type="region of interest" description="Disordered" evidence="1">
    <location>
        <begin position="179"/>
        <end position="212"/>
    </location>
</feature>
<dbReference type="AlphaFoldDB" id="A0AAE3NH11"/>
<evidence type="ECO:0000256" key="1">
    <source>
        <dbReference type="SAM" id="MobiDB-lite"/>
    </source>
</evidence>
<feature type="compositionally biased region" description="Pro residues" evidence="1">
    <location>
        <begin position="21"/>
        <end position="31"/>
    </location>
</feature>
<proteinExistence type="predicted"/>
<feature type="region of interest" description="Disordered" evidence="1">
    <location>
        <begin position="1"/>
        <end position="74"/>
    </location>
</feature>
<dbReference type="Proteomes" id="UP001143674">
    <property type="component" value="Unassembled WGS sequence"/>
</dbReference>
<organism evidence="2 3">
    <name type="scientific">Ralstonia solanacearum</name>
    <name type="common">Pseudomonas solanacearum</name>
    <dbReference type="NCBI Taxonomy" id="305"/>
    <lineage>
        <taxon>Bacteria</taxon>
        <taxon>Pseudomonadati</taxon>
        <taxon>Pseudomonadota</taxon>
        <taxon>Betaproteobacteria</taxon>
        <taxon>Burkholderiales</taxon>
        <taxon>Burkholderiaceae</taxon>
        <taxon>Ralstonia</taxon>
        <taxon>Ralstonia solanacearum species complex</taxon>
    </lineage>
</organism>
<protein>
    <submittedName>
        <fullName evidence="2">Type III effector protein</fullName>
    </submittedName>
</protein>
<reference evidence="2" key="1">
    <citation type="submission" date="2021-09" db="EMBL/GenBank/DDBJ databases">
        <title>Genomic analysis of Ralstonia spp.</title>
        <authorList>
            <person name="Aburjaile F."/>
            <person name="Ariute J.C."/>
            <person name="Pais A.K.L."/>
            <person name="Albuquerque G.M.R."/>
            <person name="Silva A.M.F."/>
            <person name="Brenig B."/>
            <person name="Azevedo V."/>
            <person name="Matiuzzi M."/>
            <person name="Ramos R."/>
            <person name="Goes-Neto A."/>
            <person name="Soares S."/>
            <person name="Iseppon A.M.B."/>
            <person name="Souza E."/>
            <person name="Gama M."/>
        </authorList>
    </citation>
    <scope>NUCLEOTIDE SEQUENCE</scope>
    <source>
        <strain evidence="2">B4</strain>
    </source>
</reference>
<gene>
    <name evidence="2" type="ORF">LBW55_04390</name>
</gene>
<feature type="compositionally biased region" description="Polar residues" evidence="1">
    <location>
        <begin position="186"/>
        <end position="195"/>
    </location>
</feature>
<dbReference type="RefSeq" id="WP_184852348.1">
    <property type="nucleotide sequence ID" value="NZ_JABZEH010000002.1"/>
</dbReference>
<name>A0AAE3NH11_RALSL</name>
<evidence type="ECO:0000313" key="2">
    <source>
        <dbReference type="EMBL" id="MDB0520849.1"/>
    </source>
</evidence>
<evidence type="ECO:0000313" key="3">
    <source>
        <dbReference type="Proteomes" id="UP001143674"/>
    </source>
</evidence>
<accession>A0AAE3NH11</accession>
<comment type="caution">
    <text evidence="2">The sequence shown here is derived from an EMBL/GenBank/DDBJ whole genome shotgun (WGS) entry which is preliminary data.</text>
</comment>
<sequence>MGNLQIKTGPMPYMLLSDVPPESPGSQPPSPKQTRVASPSGALADLPTRESGKLPKVSVQVASPKATDASSSQAVSANLPISYPEPPELASFLASLEPGEPPEKLGAVTISGRLHINKAGELTSSNETIRSLLSYLGDDAARFADQLNNMQMTIRPNPAATAAYEALEKHCGVKKALLRSDDKPSSHQPPQNAQQEPLLPPPPGSHLEEDGIDGNVLTPLLINVIERGAKAFDTNDKIPGLNMTVHQLLAAMPPLVDISNPRTKASDPELSLTLNKKLRTNADATAKLGAATLFQMATNKTFALKELGMSLAVSSGLGTLWELGGSELIKNALKTLNLSPTRYALAAAGIDSVPPIVIETMDSAIVLSAVKAMNRAAASFLQRVREALPAATVAGFKSALGAYANNLLQYMGTGSYPTDLALNTVATELAILSAASGIPGEVKENAANMKAAIVEKMREGLMAAPAREPHMSPEEYTKRVEAHVQTLAQQALDMSPGDGIAQKSLAFASMVGLIPLGLSDKVANLVSESALRIVRSMFFNPIESIGMNKLVLTSKINIPGVMTSDAKKHEQVTNRILQEAALGKPLQDGEVHKIFHQWDGLNRAGRVILEGMSLTMDALPNRVARMFTKETPLEQRIDYGSIDYHKV</sequence>